<keyword evidence="9" id="KW-1185">Reference proteome</keyword>
<feature type="domain" description="O-antigen ligase-related" evidence="7">
    <location>
        <begin position="8"/>
        <end position="85"/>
    </location>
</feature>
<evidence type="ECO:0000256" key="3">
    <source>
        <dbReference type="ARBA" id="ARBA00022989"/>
    </source>
</evidence>
<dbReference type="EMBL" id="CP007268">
    <property type="protein sequence ID" value="AHK80589.1"/>
    <property type="molecule type" value="Genomic_DNA"/>
</dbReference>
<dbReference type="PANTHER" id="PTHR37422">
    <property type="entry name" value="TEICHURONIC ACID BIOSYNTHESIS PROTEIN TUAE"/>
    <property type="match status" value="1"/>
</dbReference>
<dbReference type="PATRIC" id="fig|1354791.3.peg.857"/>
<dbReference type="PANTHER" id="PTHR37422:SF13">
    <property type="entry name" value="LIPOPOLYSACCHARIDE BIOSYNTHESIS PROTEIN PA4999-RELATED"/>
    <property type="match status" value="1"/>
</dbReference>
<dbReference type="InterPro" id="IPR051533">
    <property type="entry name" value="WaaL-like"/>
</dbReference>
<dbReference type="KEGG" id="hhc:M911_02390"/>
<comment type="subcellular location">
    <subcellularLocation>
        <location evidence="1">Membrane</location>
        <topology evidence="1">Multi-pass membrane protein</topology>
    </subcellularLocation>
</comment>
<dbReference type="InterPro" id="IPR007016">
    <property type="entry name" value="O-antigen_ligase-rel_domated"/>
</dbReference>
<accession>W8KLC7</accession>
<dbReference type="Pfam" id="PF04932">
    <property type="entry name" value="Wzy_C"/>
    <property type="match status" value="1"/>
</dbReference>
<reference evidence="9" key="2">
    <citation type="submission" date="2014-02" db="EMBL/GenBank/DDBJ databases">
        <title>Draft Genome Sequence of extremely halophilic bacteria Halorhodospira halochloris.</title>
        <authorList>
            <person name="Singh K.S."/>
        </authorList>
    </citation>
    <scope>NUCLEOTIDE SEQUENCE [LARGE SCALE GENOMIC DNA]</scope>
    <source>
        <strain evidence="9">A</strain>
    </source>
</reference>
<evidence type="ECO:0000256" key="4">
    <source>
        <dbReference type="ARBA" id="ARBA00023136"/>
    </source>
</evidence>
<feature type="transmembrane region" description="Helical" evidence="6">
    <location>
        <begin position="108"/>
        <end position="129"/>
    </location>
</feature>
<keyword evidence="2 6" id="KW-0812">Transmembrane</keyword>
<evidence type="ECO:0000256" key="5">
    <source>
        <dbReference type="SAM" id="MobiDB-lite"/>
    </source>
</evidence>
<keyword evidence="4 6" id="KW-0472">Membrane</keyword>
<keyword evidence="3 6" id="KW-1133">Transmembrane helix</keyword>
<evidence type="ECO:0000313" key="8">
    <source>
        <dbReference type="EMBL" id="AHK80589.1"/>
    </source>
</evidence>
<reference evidence="8 9" key="1">
    <citation type="journal article" date="2014" name="J Genomics">
        <title>Draft Genome Sequence of the Extremely Halophilic Phototrophic Purple Sulfur Bacterium Halorhodospira halochloris.</title>
        <authorList>
            <person name="Singh K.S."/>
            <person name="Kirksey J."/>
            <person name="Hoff W.D."/>
            <person name="Deole R."/>
        </authorList>
    </citation>
    <scope>NUCLEOTIDE SEQUENCE [LARGE SCALE GENOMIC DNA]</scope>
    <source>
        <strain evidence="8 9">A</strain>
    </source>
</reference>
<proteinExistence type="predicted"/>
<dbReference type="AlphaFoldDB" id="W8KLC7"/>
<evidence type="ECO:0000259" key="7">
    <source>
        <dbReference type="Pfam" id="PF04932"/>
    </source>
</evidence>
<dbReference type="HOGENOM" id="CLU_1364619_0_0_6"/>
<evidence type="ECO:0000256" key="6">
    <source>
        <dbReference type="SAM" id="Phobius"/>
    </source>
</evidence>
<dbReference type="GO" id="GO:0016020">
    <property type="term" value="C:membrane"/>
    <property type="evidence" value="ECO:0007669"/>
    <property type="project" value="UniProtKB-SubCell"/>
</dbReference>
<sequence length="200" mass="22801">MERWQTIETYEEDRSSMMRIQAWGVNWNMAMERPLTGMGFRSGRMGYDWWVSYANFEGPWTHVLSPHSMYFQLLGQHGFVGLGVYALLIGFTLLTLNRIRREARRRTGQIWLSEYAWAIMVGFWGLLVAGAFLDVAYFNLIFAFIALAIIMRRELEEAPSPDEAPQAEQASSIGNPAVGGPRFPDFVAKSERAAPPTNRV</sequence>
<feature type="region of interest" description="Disordered" evidence="5">
    <location>
        <begin position="160"/>
        <end position="200"/>
    </location>
</feature>
<protein>
    <recommendedName>
        <fullName evidence="7">O-antigen ligase-related domain-containing protein</fullName>
    </recommendedName>
</protein>
<organism evidence="8 9">
    <name type="scientific">Ectothiorhodospira haloalkaliphila</name>
    <dbReference type="NCBI Taxonomy" id="421628"/>
    <lineage>
        <taxon>Bacteria</taxon>
        <taxon>Pseudomonadati</taxon>
        <taxon>Pseudomonadota</taxon>
        <taxon>Gammaproteobacteria</taxon>
        <taxon>Chromatiales</taxon>
        <taxon>Ectothiorhodospiraceae</taxon>
        <taxon>Ectothiorhodospira</taxon>
    </lineage>
</organism>
<evidence type="ECO:0000256" key="2">
    <source>
        <dbReference type="ARBA" id="ARBA00022692"/>
    </source>
</evidence>
<feature type="transmembrane region" description="Helical" evidence="6">
    <location>
        <begin position="74"/>
        <end position="96"/>
    </location>
</feature>
<evidence type="ECO:0000256" key="1">
    <source>
        <dbReference type="ARBA" id="ARBA00004141"/>
    </source>
</evidence>
<name>W8KLC7_9GAMM</name>
<gene>
    <name evidence="8" type="ORF">M911_02390</name>
</gene>
<dbReference type="Proteomes" id="UP000019442">
    <property type="component" value="Chromosome"/>
</dbReference>
<evidence type="ECO:0000313" key="9">
    <source>
        <dbReference type="Proteomes" id="UP000019442"/>
    </source>
</evidence>